<proteinExistence type="predicted"/>
<keyword evidence="2" id="KW-0812">Transmembrane</keyword>
<dbReference type="EMBL" id="JABXXO010000008">
    <property type="protein sequence ID" value="KAF7771803.1"/>
    <property type="molecule type" value="Genomic_DNA"/>
</dbReference>
<evidence type="ECO:0000256" key="2">
    <source>
        <dbReference type="SAM" id="Phobius"/>
    </source>
</evidence>
<reference evidence="3 4" key="1">
    <citation type="journal article" name="Sci. Rep.">
        <title>Telomere-to-telomere assembled and centromere annotated genomes of the two main subspecies of the button mushroom Agaricus bisporus reveal especially polymorphic chromosome ends.</title>
        <authorList>
            <person name="Sonnenberg A.S.M."/>
            <person name="Sedaghat-Telgerd N."/>
            <person name="Lavrijssen B."/>
            <person name="Ohm R.A."/>
            <person name="Hendrickx P.M."/>
            <person name="Scholtmeijer K."/>
            <person name="Baars J.J.P."/>
            <person name="van Peer A."/>
        </authorList>
    </citation>
    <scope>NUCLEOTIDE SEQUENCE [LARGE SCALE GENOMIC DNA]</scope>
    <source>
        <strain evidence="3 4">H119_p4</strain>
    </source>
</reference>
<keyword evidence="2" id="KW-1133">Transmembrane helix</keyword>
<sequence>MAITRTQTTQPGQGTQLCDLCRLKPKFGNHQHCSKTCASKAAALCNHCHKKPKFQNFDYCGKHCASLAAANGAKPKAGGPAINNATKKNGATNANQQLAGVSGTTIDPMQIAQLVVQHVPQIQSMIAAAQNPGSTTSGASTSAQPNESSITSNGTDQTTSSATKPNAPNRLPMILGVLSLAASSIAKRLSLLDSFPLVLCVLFFLKVIQTTFVQWPVVTRL</sequence>
<evidence type="ECO:0000313" key="3">
    <source>
        <dbReference type="EMBL" id="KAF7771803.1"/>
    </source>
</evidence>
<evidence type="ECO:0000313" key="4">
    <source>
        <dbReference type="Proteomes" id="UP000629468"/>
    </source>
</evidence>
<evidence type="ECO:0000256" key="1">
    <source>
        <dbReference type="SAM" id="MobiDB-lite"/>
    </source>
</evidence>
<dbReference type="Proteomes" id="UP000629468">
    <property type="component" value="Unassembled WGS sequence"/>
</dbReference>
<protein>
    <submittedName>
        <fullName evidence="3">Uncharacterized protein</fullName>
    </submittedName>
</protein>
<keyword evidence="2" id="KW-0472">Membrane</keyword>
<feature type="region of interest" description="Disordered" evidence="1">
    <location>
        <begin position="130"/>
        <end position="167"/>
    </location>
</feature>
<gene>
    <name evidence="3" type="ORF">Agabi119p4_6114</name>
</gene>
<feature type="compositionally biased region" description="Low complexity" evidence="1">
    <location>
        <begin position="133"/>
        <end position="143"/>
    </location>
</feature>
<dbReference type="AlphaFoldDB" id="A0A8H7F1B9"/>
<feature type="transmembrane region" description="Helical" evidence="2">
    <location>
        <begin position="195"/>
        <end position="218"/>
    </location>
</feature>
<organism evidence="3 4">
    <name type="scientific">Agaricus bisporus var. burnettii</name>
    <dbReference type="NCBI Taxonomy" id="192524"/>
    <lineage>
        <taxon>Eukaryota</taxon>
        <taxon>Fungi</taxon>
        <taxon>Dikarya</taxon>
        <taxon>Basidiomycota</taxon>
        <taxon>Agaricomycotina</taxon>
        <taxon>Agaricomycetes</taxon>
        <taxon>Agaricomycetidae</taxon>
        <taxon>Agaricales</taxon>
        <taxon>Agaricineae</taxon>
        <taxon>Agaricaceae</taxon>
        <taxon>Agaricus</taxon>
    </lineage>
</organism>
<comment type="caution">
    <text evidence="3">The sequence shown here is derived from an EMBL/GenBank/DDBJ whole genome shotgun (WGS) entry which is preliminary data.</text>
</comment>
<feature type="compositionally biased region" description="Polar residues" evidence="1">
    <location>
        <begin position="144"/>
        <end position="166"/>
    </location>
</feature>
<accession>A0A8H7F1B9</accession>
<name>A0A8H7F1B9_AGABI</name>